<protein>
    <submittedName>
        <fullName evidence="1">Uncharacterized protein</fullName>
    </submittedName>
</protein>
<keyword evidence="2" id="KW-1185">Reference proteome</keyword>
<comment type="caution">
    <text evidence="1">The sequence shown here is derived from an EMBL/GenBank/DDBJ whole genome shotgun (WGS) entry which is preliminary data.</text>
</comment>
<dbReference type="EMBL" id="JAPMOS010000026">
    <property type="protein sequence ID" value="KAJ4458693.1"/>
    <property type="molecule type" value="Genomic_DNA"/>
</dbReference>
<name>A0ABQ8UIT1_9EUKA</name>
<proteinExistence type="predicted"/>
<accession>A0ABQ8UIT1</accession>
<evidence type="ECO:0000313" key="2">
    <source>
        <dbReference type="Proteomes" id="UP001141327"/>
    </source>
</evidence>
<evidence type="ECO:0000313" key="1">
    <source>
        <dbReference type="EMBL" id="KAJ4458693.1"/>
    </source>
</evidence>
<reference evidence="1" key="1">
    <citation type="journal article" date="2022" name="bioRxiv">
        <title>Genomics of Preaxostyla Flagellates Illuminates Evolutionary Transitions and the Path Towards Mitochondrial Loss.</title>
        <authorList>
            <person name="Novak L.V.F."/>
            <person name="Treitli S.C."/>
            <person name="Pyrih J."/>
            <person name="Halakuc P."/>
            <person name="Pipaliya S.V."/>
            <person name="Vacek V."/>
            <person name="Brzon O."/>
            <person name="Soukal P."/>
            <person name="Eme L."/>
            <person name="Dacks J.B."/>
            <person name="Karnkowska A."/>
            <person name="Elias M."/>
            <person name="Hampl V."/>
        </authorList>
    </citation>
    <scope>NUCLEOTIDE SEQUENCE</scope>
    <source>
        <strain evidence="1">RCP-MX</strain>
    </source>
</reference>
<gene>
    <name evidence="1" type="ORF">PAPYR_5456</name>
</gene>
<sequence>MALFVVAWSPRHALEYSLLRDEGCVLEVLILCSFGPTGLIPHANNLCWTGWRISSILCSIDPTVLVGHTNKLFHTRHLTGGLEDLGNAMLGVSLLPMSDTADPLSGLVVFGSGLPEGKPPTSARTFDFDHLRVAHVVAWPMLSRGPCCRGAHVVA</sequence>
<dbReference type="Proteomes" id="UP001141327">
    <property type="component" value="Unassembled WGS sequence"/>
</dbReference>
<organism evidence="1 2">
    <name type="scientific">Paratrimastix pyriformis</name>
    <dbReference type="NCBI Taxonomy" id="342808"/>
    <lineage>
        <taxon>Eukaryota</taxon>
        <taxon>Metamonada</taxon>
        <taxon>Preaxostyla</taxon>
        <taxon>Paratrimastigidae</taxon>
        <taxon>Paratrimastix</taxon>
    </lineage>
</organism>